<proteinExistence type="predicted"/>
<keyword evidence="1" id="KW-0472">Membrane</keyword>
<evidence type="ECO:0000313" key="3">
    <source>
        <dbReference type="EMBL" id="SPZ06210.1"/>
    </source>
</evidence>
<evidence type="ECO:0000313" key="2">
    <source>
        <dbReference type="EMBL" id="MBF8640825.1"/>
    </source>
</evidence>
<organism evidence="3 4">
    <name type="scientific">Pseudomonas luteola</name>
    <dbReference type="NCBI Taxonomy" id="47886"/>
    <lineage>
        <taxon>Bacteria</taxon>
        <taxon>Pseudomonadati</taxon>
        <taxon>Pseudomonadota</taxon>
        <taxon>Gammaproteobacteria</taxon>
        <taxon>Pseudomonadales</taxon>
        <taxon>Pseudomonadaceae</taxon>
        <taxon>Pseudomonas</taxon>
    </lineage>
</organism>
<dbReference type="EMBL" id="UAUF01000011">
    <property type="protein sequence ID" value="SPZ06210.1"/>
    <property type="molecule type" value="Genomic_DNA"/>
</dbReference>
<accession>A0A2X2EHM9</accession>
<dbReference type="Proteomes" id="UP000250443">
    <property type="component" value="Unassembled WGS sequence"/>
</dbReference>
<protein>
    <recommendedName>
        <fullName evidence="6">Transmembrane protein</fullName>
    </recommendedName>
</protein>
<keyword evidence="1" id="KW-1133">Transmembrane helix</keyword>
<feature type="transmembrane region" description="Helical" evidence="1">
    <location>
        <begin position="61"/>
        <end position="82"/>
    </location>
</feature>
<evidence type="ECO:0000256" key="1">
    <source>
        <dbReference type="SAM" id="Phobius"/>
    </source>
</evidence>
<gene>
    <name evidence="2" type="ORF">IRZ65_09030</name>
    <name evidence="3" type="ORF">NCTC11842_02113</name>
</gene>
<dbReference type="GeneID" id="300269139"/>
<dbReference type="AlphaFoldDB" id="A0A2X2EHM9"/>
<dbReference type="Proteomes" id="UP000626180">
    <property type="component" value="Unassembled WGS sequence"/>
</dbReference>
<name>A0A2X2EHM9_PSELU</name>
<dbReference type="RefSeq" id="WP_010798273.1">
    <property type="nucleotide sequence ID" value="NZ_CP044086.1"/>
</dbReference>
<feature type="transmembrane region" description="Helical" evidence="1">
    <location>
        <begin position="12"/>
        <end position="34"/>
    </location>
</feature>
<reference evidence="3 4" key="1">
    <citation type="submission" date="2018-06" db="EMBL/GenBank/DDBJ databases">
        <authorList>
            <consortium name="Pathogen Informatics"/>
            <person name="Doyle S."/>
        </authorList>
    </citation>
    <scope>NUCLEOTIDE SEQUENCE [LARGE SCALE GENOMIC DNA]</scope>
    <source>
        <strain evidence="3 4">NCTC11842</strain>
    </source>
</reference>
<keyword evidence="1" id="KW-0812">Transmembrane</keyword>
<keyword evidence="5" id="KW-1185">Reference proteome</keyword>
<evidence type="ECO:0008006" key="6">
    <source>
        <dbReference type="Google" id="ProtNLM"/>
    </source>
</evidence>
<evidence type="ECO:0000313" key="5">
    <source>
        <dbReference type="Proteomes" id="UP000626180"/>
    </source>
</evidence>
<evidence type="ECO:0000313" key="4">
    <source>
        <dbReference type="Proteomes" id="UP000250443"/>
    </source>
</evidence>
<sequence length="91" mass="10194">MHNLLASKNARYYALALVFLFCGTLALFGLLGFFDPFKTHHLMLNSADNRSDIIIWMLRKVSWFLFMAVSFSGSLLFLDAAVTPATATSDK</sequence>
<reference evidence="2 5" key="2">
    <citation type="submission" date="2020-10" db="EMBL/GenBank/DDBJ databases">
        <title>Genome sequences of Pseudomonas isolates.</title>
        <authorList>
            <person name="Wessels L."/>
            <person name="Reich F."/>
            <person name="Hammerl J."/>
        </authorList>
    </citation>
    <scope>NUCLEOTIDE SEQUENCE [LARGE SCALE GENOMIC DNA]</scope>
    <source>
        <strain evidence="2 5">20-MO00624-0</strain>
    </source>
</reference>
<dbReference type="EMBL" id="JADMCD010000003">
    <property type="protein sequence ID" value="MBF8640825.1"/>
    <property type="molecule type" value="Genomic_DNA"/>
</dbReference>